<reference evidence="1" key="2">
    <citation type="submission" date="2020-05" db="UniProtKB">
        <authorList>
            <consortium name="EnsemblMetazoa"/>
        </authorList>
    </citation>
    <scope>IDENTIFICATION</scope>
    <source>
        <strain evidence="1">IAEA</strain>
    </source>
</reference>
<evidence type="ECO:0000313" key="1">
    <source>
        <dbReference type="EnsemblMetazoa" id="GPAI003619-PA"/>
    </source>
</evidence>
<dbReference type="VEuPathDB" id="VectorBase:GPAI003619"/>
<sequence>MIRAHLGSRVYEAIFTHITLNVLMHNKATDSDKGGKTLRICGAKRHRKPLLDIVWKVLLTIAHLSHCNDIRRICFLLMVRREKQTRADVIFRLGSDEEGVAELQDFQRKERHLHRNFWSPVPLFYHKLGCKVDRGNVIKKVAKRHIDKACKLFTHQVPISLYYGVTKSC</sequence>
<evidence type="ECO:0000313" key="2">
    <source>
        <dbReference type="Proteomes" id="UP000092445"/>
    </source>
</evidence>
<dbReference type="AlphaFoldDB" id="A0A1A9Z4F5"/>
<reference evidence="2" key="1">
    <citation type="submission" date="2014-03" db="EMBL/GenBank/DDBJ databases">
        <authorList>
            <person name="Aksoy S."/>
            <person name="Warren W."/>
            <person name="Wilson R.K."/>
        </authorList>
    </citation>
    <scope>NUCLEOTIDE SEQUENCE [LARGE SCALE GENOMIC DNA]</scope>
    <source>
        <strain evidence="2">IAEA</strain>
    </source>
</reference>
<name>A0A1A9Z4F5_GLOPL</name>
<protein>
    <submittedName>
        <fullName evidence="1">Uncharacterized protein</fullName>
    </submittedName>
</protein>
<dbReference type="Proteomes" id="UP000092445">
    <property type="component" value="Unassembled WGS sequence"/>
</dbReference>
<dbReference type="EnsemblMetazoa" id="GPAI003619-RA">
    <property type="protein sequence ID" value="GPAI003619-PA"/>
    <property type="gene ID" value="GPAI003619"/>
</dbReference>
<organism evidence="1 2">
    <name type="scientific">Glossina pallidipes</name>
    <name type="common">Tsetse fly</name>
    <dbReference type="NCBI Taxonomy" id="7398"/>
    <lineage>
        <taxon>Eukaryota</taxon>
        <taxon>Metazoa</taxon>
        <taxon>Ecdysozoa</taxon>
        <taxon>Arthropoda</taxon>
        <taxon>Hexapoda</taxon>
        <taxon>Insecta</taxon>
        <taxon>Pterygota</taxon>
        <taxon>Neoptera</taxon>
        <taxon>Endopterygota</taxon>
        <taxon>Diptera</taxon>
        <taxon>Brachycera</taxon>
        <taxon>Muscomorpha</taxon>
        <taxon>Hippoboscoidea</taxon>
        <taxon>Glossinidae</taxon>
        <taxon>Glossina</taxon>
    </lineage>
</organism>
<keyword evidence="2" id="KW-1185">Reference proteome</keyword>
<proteinExistence type="predicted"/>
<accession>A0A1A9Z4F5</accession>